<comment type="caution">
    <text evidence="6">The sequence shown here is derived from an EMBL/GenBank/DDBJ whole genome shotgun (WGS) entry which is preliminary data.</text>
</comment>
<dbReference type="Gene3D" id="3.40.190.10">
    <property type="entry name" value="Periplasmic binding protein-like II"/>
    <property type="match status" value="1"/>
</dbReference>
<evidence type="ECO:0000259" key="5">
    <source>
        <dbReference type="Pfam" id="PF00496"/>
    </source>
</evidence>
<organism evidence="6 7">
    <name type="scientific">Anaerotruncus colihominis</name>
    <dbReference type="NCBI Taxonomy" id="169435"/>
    <lineage>
        <taxon>Bacteria</taxon>
        <taxon>Bacillati</taxon>
        <taxon>Bacillota</taxon>
        <taxon>Clostridia</taxon>
        <taxon>Eubacteriales</taxon>
        <taxon>Oscillospiraceae</taxon>
        <taxon>Anaerotruncus</taxon>
    </lineage>
</organism>
<evidence type="ECO:0000256" key="3">
    <source>
        <dbReference type="ARBA" id="ARBA00022729"/>
    </source>
</evidence>
<dbReference type="InterPro" id="IPR030678">
    <property type="entry name" value="Peptide/Ni-bd"/>
</dbReference>
<gene>
    <name evidence="6" type="ORF">D0435_14680</name>
</gene>
<dbReference type="Pfam" id="PF00496">
    <property type="entry name" value="SBP_bac_5"/>
    <property type="match status" value="1"/>
</dbReference>
<evidence type="ECO:0000256" key="4">
    <source>
        <dbReference type="SAM" id="SignalP"/>
    </source>
</evidence>
<dbReference type="GO" id="GO:0042597">
    <property type="term" value="C:periplasmic space"/>
    <property type="evidence" value="ECO:0007669"/>
    <property type="project" value="UniProtKB-ARBA"/>
</dbReference>
<dbReference type="EMBL" id="QXWK01000040">
    <property type="protein sequence ID" value="NBH62888.1"/>
    <property type="molecule type" value="Genomic_DNA"/>
</dbReference>
<feature type="domain" description="Solute-binding protein family 5" evidence="5">
    <location>
        <begin position="75"/>
        <end position="425"/>
    </location>
</feature>
<dbReference type="SUPFAM" id="SSF53850">
    <property type="entry name" value="Periplasmic binding protein-like II"/>
    <property type="match status" value="1"/>
</dbReference>
<dbReference type="Proteomes" id="UP000446866">
    <property type="component" value="Unassembled WGS sequence"/>
</dbReference>
<name>A0A845QSA6_9FIRM</name>
<sequence>MKKVLTLVLVLCLALTAAACGGGGEESGGAAKDTLTWVQAADVTSLDPHVGKETPAVTVTSQIFDTLLTMDENNEPAPLLAESFEQLDERTYEFKLRQDVKFHDGEAMTADDVVFSLNRARESNYVSYVVDAISEVEKKDDYTVIVKTKEPYSPLLSALTVPFTAIVPQHAVEADEDAFALNPIGTGAYKFVEWKQGEYAKLEANPDYFQGAPKTQNLVMKVVPEASQRVIAIETGEADLAYNVSANDSKRVEEDENLQMFKGPSQSVSYLTINETNEKFADERVRQAIRYAIDKEAIVETMLYGAGEPADSVIPPSTFGFSAKIQKYEHNIEKAKELMADAGYPDGFSCTLSVTDDSVKNEICQVIQSQLKEIGIEVSIQTKEFGTWLDELGTGSHELSFAGWVCVTGDADYTYYSLLHSTQTGYPGNDAFLKNKDVDKLVIAARETAEPEKRQEYYDQLEELLGDLSPYAPLYYESVNVGASKKVSGFAPDPNGYHRLRNVEVTE</sequence>
<dbReference type="InterPro" id="IPR000914">
    <property type="entry name" value="SBP_5_dom"/>
</dbReference>
<dbReference type="PANTHER" id="PTHR30290:SF9">
    <property type="entry name" value="OLIGOPEPTIDE-BINDING PROTEIN APPA"/>
    <property type="match status" value="1"/>
</dbReference>
<reference evidence="6 7" key="1">
    <citation type="submission" date="2018-08" db="EMBL/GenBank/DDBJ databases">
        <title>Murine metabolic-syndrome-specific gut microbial biobank.</title>
        <authorList>
            <person name="Liu C."/>
        </authorList>
    </citation>
    <scope>NUCLEOTIDE SEQUENCE [LARGE SCALE GENOMIC DNA]</scope>
    <source>
        <strain evidence="6 7">28</strain>
    </source>
</reference>
<keyword evidence="7" id="KW-1185">Reference proteome</keyword>
<evidence type="ECO:0000313" key="6">
    <source>
        <dbReference type="EMBL" id="NBH62888.1"/>
    </source>
</evidence>
<feature type="signal peptide" evidence="4">
    <location>
        <begin position="1"/>
        <end position="19"/>
    </location>
</feature>
<protein>
    <submittedName>
        <fullName evidence="6">Peptide-binding protein</fullName>
    </submittedName>
</protein>
<dbReference type="PIRSF" id="PIRSF002741">
    <property type="entry name" value="MppA"/>
    <property type="match status" value="1"/>
</dbReference>
<evidence type="ECO:0000313" key="7">
    <source>
        <dbReference type="Proteomes" id="UP000446866"/>
    </source>
</evidence>
<dbReference type="GO" id="GO:1904680">
    <property type="term" value="F:peptide transmembrane transporter activity"/>
    <property type="evidence" value="ECO:0007669"/>
    <property type="project" value="TreeGrafter"/>
</dbReference>
<feature type="chain" id="PRO_5039653753" evidence="4">
    <location>
        <begin position="20"/>
        <end position="507"/>
    </location>
</feature>
<evidence type="ECO:0000256" key="1">
    <source>
        <dbReference type="ARBA" id="ARBA00005695"/>
    </source>
</evidence>
<dbReference type="PANTHER" id="PTHR30290">
    <property type="entry name" value="PERIPLASMIC BINDING COMPONENT OF ABC TRANSPORTER"/>
    <property type="match status" value="1"/>
</dbReference>
<dbReference type="GO" id="GO:0015833">
    <property type="term" value="P:peptide transport"/>
    <property type="evidence" value="ECO:0007669"/>
    <property type="project" value="TreeGrafter"/>
</dbReference>
<dbReference type="RefSeq" id="WP_160203173.1">
    <property type="nucleotide sequence ID" value="NZ_QXWK01000040.1"/>
</dbReference>
<keyword evidence="2" id="KW-0813">Transport</keyword>
<dbReference type="PROSITE" id="PS51257">
    <property type="entry name" value="PROKAR_LIPOPROTEIN"/>
    <property type="match status" value="1"/>
</dbReference>
<dbReference type="Gene3D" id="3.90.76.10">
    <property type="entry name" value="Dipeptide-binding Protein, Domain 1"/>
    <property type="match status" value="1"/>
</dbReference>
<proteinExistence type="inferred from homology"/>
<keyword evidence="3 4" id="KW-0732">Signal</keyword>
<accession>A0A845QSA6</accession>
<dbReference type="Gene3D" id="3.10.105.10">
    <property type="entry name" value="Dipeptide-binding Protein, Domain 3"/>
    <property type="match status" value="1"/>
</dbReference>
<dbReference type="AlphaFoldDB" id="A0A845QSA6"/>
<evidence type="ECO:0000256" key="2">
    <source>
        <dbReference type="ARBA" id="ARBA00022448"/>
    </source>
</evidence>
<dbReference type="GO" id="GO:0043190">
    <property type="term" value="C:ATP-binding cassette (ABC) transporter complex"/>
    <property type="evidence" value="ECO:0007669"/>
    <property type="project" value="InterPro"/>
</dbReference>
<dbReference type="InterPro" id="IPR039424">
    <property type="entry name" value="SBP_5"/>
</dbReference>
<comment type="similarity">
    <text evidence="1">Belongs to the bacterial solute-binding protein 5 family.</text>
</comment>